<dbReference type="FunFam" id="3.80.10.10:FF:000041">
    <property type="entry name" value="LRR receptor-like serine/threonine-protein kinase ERECTA"/>
    <property type="match status" value="1"/>
</dbReference>
<keyword evidence="7" id="KW-0677">Repeat</keyword>
<keyword evidence="10" id="KW-0325">Glycoprotein</keyword>
<comment type="subcellular location">
    <subcellularLocation>
        <location evidence="1">Cell membrane</location>
        <topology evidence="1">Single-pass type I membrane protein</topology>
    </subcellularLocation>
</comment>
<evidence type="ECO:0000256" key="6">
    <source>
        <dbReference type="ARBA" id="ARBA00022729"/>
    </source>
</evidence>
<evidence type="ECO:0000256" key="1">
    <source>
        <dbReference type="ARBA" id="ARBA00004251"/>
    </source>
</evidence>
<evidence type="ECO:0000256" key="9">
    <source>
        <dbReference type="ARBA" id="ARBA00023136"/>
    </source>
</evidence>
<keyword evidence="3" id="KW-1003">Cell membrane</keyword>
<evidence type="ECO:0000256" key="3">
    <source>
        <dbReference type="ARBA" id="ARBA00022475"/>
    </source>
</evidence>
<dbReference type="PANTHER" id="PTHR48063">
    <property type="entry name" value="LRR RECEPTOR-LIKE KINASE"/>
    <property type="match status" value="1"/>
</dbReference>
<evidence type="ECO:0000256" key="2">
    <source>
        <dbReference type="ARBA" id="ARBA00009592"/>
    </source>
</evidence>
<dbReference type="SMART" id="SM00369">
    <property type="entry name" value="LRR_TYP"/>
    <property type="match status" value="8"/>
</dbReference>
<keyword evidence="13" id="KW-1185">Reference proteome</keyword>
<organism evidence="12 13">
    <name type="scientific">Kalanchoe fedtschenkoi</name>
    <name type="common">Lavender scallops</name>
    <name type="synonym">South American air plant</name>
    <dbReference type="NCBI Taxonomy" id="63787"/>
    <lineage>
        <taxon>Eukaryota</taxon>
        <taxon>Viridiplantae</taxon>
        <taxon>Streptophyta</taxon>
        <taxon>Embryophyta</taxon>
        <taxon>Tracheophyta</taxon>
        <taxon>Spermatophyta</taxon>
        <taxon>Magnoliopsida</taxon>
        <taxon>eudicotyledons</taxon>
        <taxon>Gunneridae</taxon>
        <taxon>Pentapetalae</taxon>
        <taxon>Saxifragales</taxon>
        <taxon>Crassulaceae</taxon>
        <taxon>Kalanchoe</taxon>
    </lineage>
</organism>
<dbReference type="Gramene" id="Kaladp0048s0175.1.v1.1">
    <property type="protein sequence ID" value="Kaladp0048s0175.1.v1.1.CDS.1"/>
    <property type="gene ID" value="Kaladp0048s0175.v1.1"/>
</dbReference>
<dbReference type="Gene3D" id="3.80.10.10">
    <property type="entry name" value="Ribonuclease Inhibitor"/>
    <property type="match status" value="3"/>
</dbReference>
<dbReference type="InterPro" id="IPR046956">
    <property type="entry name" value="RLP23-like"/>
</dbReference>
<dbReference type="PRINTS" id="PR00019">
    <property type="entry name" value="LEURICHRPT"/>
</dbReference>
<keyword evidence="5 11" id="KW-0812">Transmembrane</keyword>
<evidence type="ECO:0000256" key="10">
    <source>
        <dbReference type="ARBA" id="ARBA00023180"/>
    </source>
</evidence>
<evidence type="ECO:0000256" key="4">
    <source>
        <dbReference type="ARBA" id="ARBA00022614"/>
    </source>
</evidence>
<dbReference type="SMART" id="SM00365">
    <property type="entry name" value="LRR_SD22"/>
    <property type="match status" value="5"/>
</dbReference>
<proteinExistence type="inferred from homology"/>
<keyword evidence="6" id="KW-0732">Signal</keyword>
<keyword evidence="9 11" id="KW-0472">Membrane</keyword>
<evidence type="ECO:0000313" key="13">
    <source>
        <dbReference type="Proteomes" id="UP000594263"/>
    </source>
</evidence>
<name>A0A7N0TYU4_KALFE</name>
<dbReference type="Pfam" id="PF00560">
    <property type="entry name" value="LRR_1"/>
    <property type="match status" value="6"/>
</dbReference>
<keyword evidence="8 11" id="KW-1133">Transmembrane helix</keyword>
<feature type="transmembrane region" description="Helical" evidence="11">
    <location>
        <begin position="671"/>
        <end position="694"/>
    </location>
</feature>
<dbReference type="AlphaFoldDB" id="A0A7N0TYU4"/>
<dbReference type="Pfam" id="PF13855">
    <property type="entry name" value="LRR_8"/>
    <property type="match status" value="2"/>
</dbReference>
<dbReference type="SUPFAM" id="SSF52058">
    <property type="entry name" value="L domain-like"/>
    <property type="match status" value="1"/>
</dbReference>
<comment type="similarity">
    <text evidence="2">Belongs to the RLP family.</text>
</comment>
<evidence type="ECO:0000256" key="7">
    <source>
        <dbReference type="ARBA" id="ARBA00022737"/>
    </source>
</evidence>
<protein>
    <submittedName>
        <fullName evidence="12">Uncharacterized protein</fullName>
    </submittedName>
</protein>
<evidence type="ECO:0000256" key="11">
    <source>
        <dbReference type="SAM" id="Phobius"/>
    </source>
</evidence>
<accession>A0A7N0TYU4</accession>
<dbReference type="InterPro" id="IPR003591">
    <property type="entry name" value="Leu-rich_rpt_typical-subtyp"/>
</dbReference>
<dbReference type="InterPro" id="IPR032675">
    <property type="entry name" value="LRR_dom_sf"/>
</dbReference>
<dbReference type="OMA" id="YRRANIM"/>
<dbReference type="GO" id="GO:0005886">
    <property type="term" value="C:plasma membrane"/>
    <property type="evidence" value="ECO:0007669"/>
    <property type="project" value="UniProtKB-SubCell"/>
</dbReference>
<evidence type="ECO:0000313" key="12">
    <source>
        <dbReference type="EnsemblPlants" id="Kaladp0048s0175.1.v1.1.CDS.1"/>
    </source>
</evidence>
<sequence>MLANLKSLEIVYCELAYLPQTLPFLNLTSLTHLDLSGNKFNSLVPTWLSNASSLEDIYFSDSLLIGRIPSLAFKNMCSLQTIDLSLNLLEGGLAELIDALADCSNSTIQMLSLYYNQLHDYIPDSLGRLTSLQSVDLPYNKLFGSIPASIGNLAKLERFLLMGNLMNGTIPESLWQLKELGDLWISDNQLHGVIRDVHLSRLVNLKYLGLSSSSKSLVFETSEDWSPPFNLIALQISDCQLGPSFPAWIATQTNLEYLFLKNTALSGTVPHSIWKLSVQLNFFDLSENQLEGNLPSMLMLRGPSGVMNLENNLFNGTLPRLRNIAKLSLKNNQLTGVMSTDLLGQLPDLKDLDLSGNMLYGNITRKWDAMEQLEYVDLSRNNLSGEIPEALCLLPSLRWLQLSNNDLYGEPCNCVTTFPLLQAIDLGENGFSGNVPRWRGDHLQEIRLHGNFFKGSLPTELCSLPFLHVLDLSQNHLSGPIPPCFGKMRGFTESFLASNRIFRIQFYGADFHMFKMELRVKGNPLIYDKNLPLIDFIDLSGNELSGKIPEQITNLSYLRGLNLSGNHISGYIPETIGLLQKLESLDLSNNALDGHIPQSLASITSLDHLNLSHNNLLGPIPTKNQFLTFNDPSIYEGNPGLCGIPLSKVCNPHKPNKDHHSDDDRGVSERMMLVISIVLGFIFGFWGVCGTLAIKKSWRDAYFGFLGI</sequence>
<reference evidence="12" key="1">
    <citation type="submission" date="2021-01" db="UniProtKB">
        <authorList>
            <consortium name="EnsemblPlants"/>
        </authorList>
    </citation>
    <scope>IDENTIFICATION</scope>
</reference>
<dbReference type="EnsemblPlants" id="Kaladp0048s0175.1.v1.1">
    <property type="protein sequence ID" value="Kaladp0048s0175.1.v1.1.CDS.1"/>
    <property type="gene ID" value="Kaladp0048s0175.v1.1"/>
</dbReference>
<dbReference type="FunFam" id="3.80.10.10:FF:000095">
    <property type="entry name" value="LRR receptor-like serine/threonine-protein kinase GSO1"/>
    <property type="match status" value="1"/>
</dbReference>
<dbReference type="FunFam" id="3.80.10.10:FF:000111">
    <property type="entry name" value="LRR receptor-like serine/threonine-protein kinase ERECTA"/>
    <property type="match status" value="1"/>
</dbReference>
<dbReference type="Proteomes" id="UP000594263">
    <property type="component" value="Unplaced"/>
</dbReference>
<dbReference type="InterPro" id="IPR001611">
    <property type="entry name" value="Leu-rich_rpt"/>
</dbReference>
<dbReference type="PANTHER" id="PTHR48063:SF29">
    <property type="entry name" value="LRR RECEPTOR-LIKE KINASE FAMILY PROTEIN"/>
    <property type="match status" value="1"/>
</dbReference>
<evidence type="ECO:0000256" key="5">
    <source>
        <dbReference type="ARBA" id="ARBA00022692"/>
    </source>
</evidence>
<keyword evidence="4" id="KW-0433">Leucine-rich repeat</keyword>
<dbReference type="SUPFAM" id="SSF52047">
    <property type="entry name" value="RNI-like"/>
    <property type="match status" value="2"/>
</dbReference>
<evidence type="ECO:0000256" key="8">
    <source>
        <dbReference type="ARBA" id="ARBA00022989"/>
    </source>
</evidence>